<evidence type="ECO:0000313" key="5">
    <source>
        <dbReference type="Proteomes" id="UP001482520"/>
    </source>
</evidence>
<keyword evidence="2 4" id="KW-0808">Transferase</keyword>
<organism evidence="4 5">
    <name type="scientific">Nocardioides kribbensis</name>
    <dbReference type="NCBI Taxonomy" id="305517"/>
    <lineage>
        <taxon>Bacteria</taxon>
        <taxon>Bacillati</taxon>
        <taxon>Actinomycetota</taxon>
        <taxon>Actinomycetes</taxon>
        <taxon>Propionibacteriales</taxon>
        <taxon>Nocardioidaceae</taxon>
        <taxon>Nocardioides</taxon>
    </lineage>
</organism>
<dbReference type="Proteomes" id="UP001482520">
    <property type="component" value="Unassembled WGS sequence"/>
</dbReference>
<evidence type="ECO:0000256" key="2">
    <source>
        <dbReference type="ARBA" id="ARBA00022679"/>
    </source>
</evidence>
<evidence type="ECO:0000259" key="3">
    <source>
        <dbReference type="Pfam" id="PF13579"/>
    </source>
</evidence>
<gene>
    <name evidence="4" type="ORF">V6R90_13910</name>
</gene>
<evidence type="ECO:0000313" key="4">
    <source>
        <dbReference type="EMBL" id="MEQ7848375.1"/>
    </source>
</evidence>
<dbReference type="Pfam" id="PF13692">
    <property type="entry name" value="Glyco_trans_1_4"/>
    <property type="match status" value="1"/>
</dbReference>
<keyword evidence="5" id="KW-1185">Reference proteome</keyword>
<dbReference type="EC" id="2.4.-.-" evidence="4"/>
<name>A0ABV1P0Y0_9ACTN</name>
<dbReference type="Gene3D" id="3.40.50.2000">
    <property type="entry name" value="Glycogen Phosphorylase B"/>
    <property type="match status" value="2"/>
</dbReference>
<sequence length="375" mass="39360">MTRVRIAQLANFIGPSSGGMRTAVAALGQGYAAAGARRLLVVPGPVDARTETPEGDVVQLRAPRVGGGYRLIVEPWRVTDVLEDFAPTSVELSDKTTLLPVARWARRRGVGSVLFSHERLDDMLALRTGLDLGAKASVRVLNRLLVRSVDTLVVTSDYARREFAQVAAAAGCPVAQVPLGVDLATFRPDPSRPTAGPELRLVHVGRLSREKSPHLAVATAVELHRRGVPVRLDVYGEGPHRDELEALAGAAPVRLHGYVAGRAEVAGRLAAADVALSVCPGETFGLAVLEALACGTPVVTADRGGARELVDAASGAWGAPDAASLADAVLELAARPEGARRAGARARAELFTWPQAVDAMLTVHARVSGRARLSA</sequence>
<comment type="caution">
    <text evidence="4">The sequence shown here is derived from an EMBL/GenBank/DDBJ whole genome shotgun (WGS) entry which is preliminary data.</text>
</comment>
<dbReference type="InterPro" id="IPR050194">
    <property type="entry name" value="Glycosyltransferase_grp1"/>
</dbReference>
<evidence type="ECO:0000256" key="1">
    <source>
        <dbReference type="ARBA" id="ARBA00022676"/>
    </source>
</evidence>
<proteinExistence type="predicted"/>
<protein>
    <submittedName>
        <fullName evidence="4">Glycosyltransferase</fullName>
        <ecNumber evidence="4">2.4.-.-</ecNumber>
    </submittedName>
</protein>
<dbReference type="InterPro" id="IPR028098">
    <property type="entry name" value="Glyco_trans_4-like_N"/>
</dbReference>
<feature type="domain" description="Glycosyltransferase subfamily 4-like N-terminal" evidence="3">
    <location>
        <begin position="18"/>
        <end position="179"/>
    </location>
</feature>
<keyword evidence="1 4" id="KW-0328">Glycosyltransferase</keyword>
<dbReference type="Pfam" id="PF13579">
    <property type="entry name" value="Glyco_trans_4_4"/>
    <property type="match status" value="1"/>
</dbReference>
<dbReference type="EMBL" id="JBEGDP010000016">
    <property type="protein sequence ID" value="MEQ7848375.1"/>
    <property type="molecule type" value="Genomic_DNA"/>
</dbReference>
<dbReference type="GO" id="GO:0016757">
    <property type="term" value="F:glycosyltransferase activity"/>
    <property type="evidence" value="ECO:0007669"/>
    <property type="project" value="UniProtKB-KW"/>
</dbReference>
<dbReference type="SUPFAM" id="SSF53756">
    <property type="entry name" value="UDP-Glycosyltransferase/glycogen phosphorylase"/>
    <property type="match status" value="1"/>
</dbReference>
<dbReference type="RefSeq" id="WP_228942301.1">
    <property type="nucleotide sequence ID" value="NZ_JBEGDP010000016.1"/>
</dbReference>
<reference evidence="4 5" key="1">
    <citation type="submission" date="2024-02" db="EMBL/GenBank/DDBJ databases">
        <title>Full genome sequence of Nocardioides kribbensis.</title>
        <authorList>
            <person name="Poletto B.L."/>
            <person name="Silva G."/>
            <person name="Galante D."/>
            <person name="Campos K.R."/>
            <person name="Santos M.B.N."/>
            <person name="Sacchi C.T."/>
        </authorList>
    </citation>
    <scope>NUCLEOTIDE SEQUENCE [LARGE SCALE GENOMIC DNA]</scope>
    <source>
        <strain evidence="4 5">O4R</strain>
    </source>
</reference>
<accession>A0ABV1P0Y0</accession>
<dbReference type="PANTHER" id="PTHR45947:SF3">
    <property type="entry name" value="SULFOQUINOVOSYL TRANSFERASE SQD2"/>
    <property type="match status" value="1"/>
</dbReference>
<dbReference type="PANTHER" id="PTHR45947">
    <property type="entry name" value="SULFOQUINOVOSYL TRANSFERASE SQD2"/>
    <property type="match status" value="1"/>
</dbReference>